<comment type="subunit">
    <text evidence="5">Tetramer of two alpha and two beta chains. Forms complex with the iron protein (nitrogenase component 2).</text>
</comment>
<evidence type="ECO:0000256" key="8">
    <source>
        <dbReference type="ARBA" id="ARBA00022505"/>
    </source>
</evidence>
<gene>
    <name evidence="20" type="primary">nifD_5</name>
    <name evidence="20" type="ORF">GALL_48850</name>
</gene>
<evidence type="ECO:0000256" key="9">
    <source>
        <dbReference type="ARBA" id="ARBA00022723"/>
    </source>
</evidence>
<evidence type="ECO:0000256" key="5">
    <source>
        <dbReference type="ARBA" id="ARBA00011462"/>
    </source>
</evidence>
<evidence type="ECO:0000256" key="13">
    <source>
        <dbReference type="ARBA" id="ARBA00023004"/>
    </source>
</evidence>
<feature type="domain" description="Nitrogenase/oxidoreductase component 1" evidence="19">
    <location>
        <begin position="62"/>
        <end position="466"/>
    </location>
</feature>
<name>A0A1J5TP35_9ZZZZ</name>
<reference evidence="20" key="1">
    <citation type="submission" date="2016-10" db="EMBL/GenBank/DDBJ databases">
        <title>Sequence of Gallionella enrichment culture.</title>
        <authorList>
            <person name="Poehlein A."/>
            <person name="Muehling M."/>
            <person name="Daniel R."/>
        </authorList>
    </citation>
    <scope>NUCLEOTIDE SEQUENCE</scope>
</reference>
<protein>
    <recommendedName>
        <fullName evidence="7">Nitrogenase molybdenum-iron protein alpha chain</fullName>
        <ecNumber evidence="6">1.18.6.1</ecNumber>
    </recommendedName>
    <alternativeName>
        <fullName evidence="17">Dinitrogenase</fullName>
    </alternativeName>
    <alternativeName>
        <fullName evidence="16">Nitrogenase component I</fullName>
    </alternativeName>
</protein>
<evidence type="ECO:0000256" key="4">
    <source>
        <dbReference type="ARBA" id="ARBA00011002"/>
    </source>
</evidence>
<evidence type="ECO:0000256" key="17">
    <source>
        <dbReference type="ARBA" id="ARBA00031726"/>
    </source>
</evidence>
<dbReference type="SUPFAM" id="SSF53807">
    <property type="entry name" value="Helical backbone' metal receptor"/>
    <property type="match status" value="1"/>
</dbReference>
<dbReference type="GO" id="GO:0051536">
    <property type="term" value="F:iron-sulfur cluster binding"/>
    <property type="evidence" value="ECO:0007669"/>
    <property type="project" value="UniProtKB-KW"/>
</dbReference>
<accession>A0A1J5TP35</accession>
<keyword evidence="11" id="KW-0067">ATP-binding</keyword>
<comment type="similarity">
    <text evidence="4">Belongs to the NifD/NifK/NifE/NifN family.</text>
</comment>
<dbReference type="PROSITE" id="PS00699">
    <property type="entry name" value="NITROGENASE_1_1"/>
    <property type="match status" value="1"/>
</dbReference>
<evidence type="ECO:0000256" key="14">
    <source>
        <dbReference type="ARBA" id="ARBA00023014"/>
    </source>
</evidence>
<dbReference type="InterPro" id="IPR005972">
    <property type="entry name" value="Nase_Mo-Fe_asu"/>
</dbReference>
<keyword evidence="12 20" id="KW-0560">Oxidoreductase</keyword>
<dbReference type="GO" id="GO:0005524">
    <property type="term" value="F:ATP binding"/>
    <property type="evidence" value="ECO:0007669"/>
    <property type="project" value="UniProtKB-KW"/>
</dbReference>
<dbReference type="NCBIfam" id="TIGR01282">
    <property type="entry name" value="nifD"/>
    <property type="match status" value="1"/>
</dbReference>
<keyword evidence="10" id="KW-0547">Nucleotide-binding</keyword>
<dbReference type="PANTHER" id="PTHR43457">
    <property type="entry name" value="NITROGENASE MOLYBDENUM-IRON PROTEIN ALPHA CHAIN"/>
    <property type="match status" value="1"/>
</dbReference>
<dbReference type="Pfam" id="PF00148">
    <property type="entry name" value="Oxidored_nitro"/>
    <property type="match status" value="1"/>
</dbReference>
<dbReference type="GO" id="GO:0016612">
    <property type="term" value="C:molybdenum-iron nitrogenase complex"/>
    <property type="evidence" value="ECO:0007669"/>
    <property type="project" value="InterPro"/>
</dbReference>
<keyword evidence="8" id="KW-0500">Molybdenum</keyword>
<dbReference type="InterPro" id="IPR010143">
    <property type="entry name" value="Nase_comp1_asu"/>
</dbReference>
<keyword evidence="14" id="KW-0411">Iron-sulfur</keyword>
<dbReference type="EMBL" id="MLJW01000013">
    <property type="protein sequence ID" value="OIR13750.1"/>
    <property type="molecule type" value="Genomic_DNA"/>
</dbReference>
<dbReference type="GO" id="GO:0016163">
    <property type="term" value="F:nitrogenase activity"/>
    <property type="evidence" value="ECO:0007669"/>
    <property type="project" value="UniProtKB-EC"/>
</dbReference>
<sequence>MTALTREETEALIQEVLEVYPEKAKKDRAKHLAVNDQSIEQSKKCITSNRKSLPGVMTIRGCAYAGSKGVVWGPIKDMIHISHGPVGCGQYSRAGRRNYYVGTTGVNTFGTMNFTSDFQEKDIVFGGDKKLAKLIGEIETLFPLNKGISVQSECPIGLIGDDIEAVSKKAAKEISKPVVPVRCEGFRGVSQSLGHHIANDAIRDWVLGNRDAKEFASTPYDVTIIGDYNIGGDAWATRTILEEMGLRVIAQWSGDGTLAEMENTPKAKLNLLHCYRSMNYISRHMEEKYGIPYMEYNFFGPTKIEESLRNIASFFDDTIKANTEKVIAKYKPMMQAVIDKYKPRLQGKRVMLYVGGLRPRHVIGAYEDLGMEVVGTGYEFAHNDDYDRTIKEMGNATLLYDDVTGLEFEEFVKKVKPDLVGSGIKEKFIFQKMGVPFRQMHSWDYSGPYHSYDGFAIFARDMDMTLNNPCWSKLTPPWLKQAEPVAEKAAA</sequence>
<evidence type="ECO:0000256" key="6">
    <source>
        <dbReference type="ARBA" id="ARBA00012773"/>
    </source>
</evidence>
<dbReference type="PANTHER" id="PTHR43457:SF1">
    <property type="entry name" value="NITROGENASE MOLYBDENUM-IRON PROTEIN ALPHA CHAIN"/>
    <property type="match status" value="1"/>
</dbReference>
<keyword evidence="15" id="KW-0535">Nitrogen fixation</keyword>
<dbReference type="CDD" id="cd01976">
    <property type="entry name" value="Nitrogenase_MoFe_alpha"/>
    <property type="match status" value="1"/>
</dbReference>
<dbReference type="EC" id="1.18.6.1" evidence="6"/>
<comment type="cofactor">
    <cofactor evidence="2">
        <name>[7Fe-Mo-9S-C-homocitryl] cluster</name>
        <dbReference type="ChEBI" id="CHEBI:30409"/>
    </cofactor>
</comment>
<evidence type="ECO:0000256" key="10">
    <source>
        <dbReference type="ARBA" id="ARBA00022741"/>
    </source>
</evidence>
<evidence type="ECO:0000256" key="15">
    <source>
        <dbReference type="ARBA" id="ARBA00023231"/>
    </source>
</evidence>
<evidence type="ECO:0000256" key="7">
    <source>
        <dbReference type="ARBA" id="ARBA00017663"/>
    </source>
</evidence>
<evidence type="ECO:0000259" key="19">
    <source>
        <dbReference type="Pfam" id="PF00148"/>
    </source>
</evidence>
<comment type="caution">
    <text evidence="20">The sequence shown here is derived from an EMBL/GenBank/DDBJ whole genome shotgun (WGS) entry which is preliminary data.</text>
</comment>
<comment type="catalytic activity">
    <reaction evidence="18">
        <text>N2 + 8 reduced [2Fe-2S]-[ferredoxin] + 16 ATP + 16 H2O = H2 + 8 oxidized [2Fe-2S]-[ferredoxin] + 2 NH4(+) + 16 ADP + 16 phosphate + 6 H(+)</text>
        <dbReference type="Rhea" id="RHEA:21448"/>
        <dbReference type="Rhea" id="RHEA-COMP:10000"/>
        <dbReference type="Rhea" id="RHEA-COMP:10001"/>
        <dbReference type="ChEBI" id="CHEBI:15377"/>
        <dbReference type="ChEBI" id="CHEBI:15378"/>
        <dbReference type="ChEBI" id="CHEBI:17997"/>
        <dbReference type="ChEBI" id="CHEBI:18276"/>
        <dbReference type="ChEBI" id="CHEBI:28938"/>
        <dbReference type="ChEBI" id="CHEBI:30616"/>
        <dbReference type="ChEBI" id="CHEBI:33737"/>
        <dbReference type="ChEBI" id="CHEBI:33738"/>
        <dbReference type="ChEBI" id="CHEBI:43474"/>
        <dbReference type="ChEBI" id="CHEBI:456216"/>
        <dbReference type="EC" id="1.18.6.1"/>
    </reaction>
</comment>
<evidence type="ECO:0000256" key="18">
    <source>
        <dbReference type="ARBA" id="ARBA00047967"/>
    </source>
</evidence>
<proteinExistence type="inferred from homology"/>
<dbReference type="Gene3D" id="3.40.50.1980">
    <property type="entry name" value="Nitrogenase molybdenum iron protein domain"/>
    <property type="match status" value="3"/>
</dbReference>
<comment type="function">
    <text evidence="3">This molybdenum-iron protein is part of the nitrogenase complex that catalyzes the key enzymatic reactions in nitrogen fixation.</text>
</comment>
<evidence type="ECO:0000256" key="11">
    <source>
        <dbReference type="ARBA" id="ARBA00022840"/>
    </source>
</evidence>
<evidence type="ECO:0000256" key="16">
    <source>
        <dbReference type="ARBA" id="ARBA00030899"/>
    </source>
</evidence>
<evidence type="ECO:0000256" key="12">
    <source>
        <dbReference type="ARBA" id="ARBA00023002"/>
    </source>
</evidence>
<dbReference type="AlphaFoldDB" id="A0A1J5TP35"/>
<evidence type="ECO:0000256" key="1">
    <source>
        <dbReference type="ARBA" id="ARBA00001919"/>
    </source>
</evidence>
<dbReference type="InterPro" id="IPR000318">
    <property type="entry name" value="Nase_comp1_CS"/>
</dbReference>
<keyword evidence="9" id="KW-0479">Metal-binding</keyword>
<organism evidence="20">
    <name type="scientific">mine drainage metagenome</name>
    <dbReference type="NCBI Taxonomy" id="410659"/>
    <lineage>
        <taxon>unclassified sequences</taxon>
        <taxon>metagenomes</taxon>
        <taxon>ecological metagenomes</taxon>
    </lineage>
</organism>
<keyword evidence="13" id="KW-0408">Iron</keyword>
<dbReference type="PROSITE" id="PS00090">
    <property type="entry name" value="NITROGENASE_1_2"/>
    <property type="match status" value="1"/>
</dbReference>
<comment type="cofactor">
    <cofactor evidence="1">
        <name>[8Fe-7S] cluster</name>
        <dbReference type="ChEBI" id="CHEBI:21143"/>
    </cofactor>
</comment>
<evidence type="ECO:0000256" key="2">
    <source>
        <dbReference type="ARBA" id="ARBA00001969"/>
    </source>
</evidence>
<dbReference type="InterPro" id="IPR000510">
    <property type="entry name" value="Nase/OxRdtase_comp1"/>
</dbReference>
<dbReference type="NCBIfam" id="TIGR01862">
    <property type="entry name" value="N2-ase-Ialpha"/>
    <property type="match status" value="1"/>
</dbReference>
<evidence type="ECO:0000313" key="20">
    <source>
        <dbReference type="EMBL" id="OIR13750.1"/>
    </source>
</evidence>
<dbReference type="GO" id="GO:0046872">
    <property type="term" value="F:metal ion binding"/>
    <property type="evidence" value="ECO:0007669"/>
    <property type="project" value="UniProtKB-KW"/>
</dbReference>
<evidence type="ECO:0000256" key="3">
    <source>
        <dbReference type="ARBA" id="ARBA00002621"/>
    </source>
</evidence>